<organism evidence="1 2">
    <name type="scientific">Mucilaginibacter pineti</name>
    <dbReference type="NCBI Taxonomy" id="1391627"/>
    <lineage>
        <taxon>Bacteria</taxon>
        <taxon>Pseudomonadati</taxon>
        <taxon>Bacteroidota</taxon>
        <taxon>Sphingobacteriia</taxon>
        <taxon>Sphingobacteriales</taxon>
        <taxon>Sphingobacteriaceae</taxon>
        <taxon>Mucilaginibacter</taxon>
    </lineage>
</organism>
<sequence>MKTASDQLKADLKALTAQAVQLFNAMQVEQYPDRMEAHFANVLKKDYAVFLKTLPSFAHTYQTWYATAQGVIRRFLPGRITDFTSLYEPAKNRKEIRPDNYVIEDYLKNVVITAGFDKKVVAWPGDAIPVFQQQMNILNSVADCLESRLYDIDRLLQSELLDAELNAARDLAKNKFLRSAGAICSVVLIRHFQRMQIYHQLKFSKKNPTIKDYNELFKANETYTFPEWRFISYLHDLWFLCCRNKKDMPTAEQVDELIGGVEKVIKTLF</sequence>
<evidence type="ECO:0000313" key="1">
    <source>
        <dbReference type="EMBL" id="SDF72951.1"/>
    </source>
</evidence>
<evidence type="ECO:0000313" key="2">
    <source>
        <dbReference type="Proteomes" id="UP000199072"/>
    </source>
</evidence>
<dbReference type="RefSeq" id="WP_091157438.1">
    <property type="nucleotide sequence ID" value="NZ_FNAI01000027.1"/>
</dbReference>
<name>A0A1G7NGB5_9SPHI</name>
<accession>A0A1G7NGB5</accession>
<keyword evidence="2" id="KW-1185">Reference proteome</keyword>
<dbReference type="Proteomes" id="UP000199072">
    <property type="component" value="Unassembled WGS sequence"/>
</dbReference>
<protein>
    <submittedName>
        <fullName evidence="1">Uncharacterized protein</fullName>
    </submittedName>
</protein>
<dbReference type="AlphaFoldDB" id="A0A1G7NGB5"/>
<dbReference type="EMBL" id="FNAI01000027">
    <property type="protein sequence ID" value="SDF72951.1"/>
    <property type="molecule type" value="Genomic_DNA"/>
</dbReference>
<dbReference type="OrthoDB" id="1435962at2"/>
<reference evidence="1 2" key="1">
    <citation type="submission" date="2016-10" db="EMBL/GenBank/DDBJ databases">
        <authorList>
            <person name="de Groot N.N."/>
        </authorList>
    </citation>
    <scope>NUCLEOTIDE SEQUENCE [LARGE SCALE GENOMIC DNA]</scope>
    <source>
        <strain evidence="1 2">47C3B</strain>
    </source>
</reference>
<proteinExistence type="predicted"/>
<gene>
    <name evidence="1" type="ORF">SAMN05216464_1273</name>
</gene>